<protein>
    <submittedName>
        <fullName evidence="2">DUF2189 domain-containing protein</fullName>
    </submittedName>
</protein>
<comment type="caution">
    <text evidence="2">The sequence shown here is derived from an EMBL/GenBank/DDBJ whole genome shotgun (WGS) entry which is preliminary data.</text>
</comment>
<evidence type="ECO:0000313" key="3">
    <source>
        <dbReference type="Proteomes" id="UP001320898"/>
    </source>
</evidence>
<gene>
    <name evidence="2" type="ORF">MUB46_16650</name>
</gene>
<feature type="transmembrane region" description="Helical" evidence="1">
    <location>
        <begin position="46"/>
        <end position="63"/>
    </location>
</feature>
<accession>A0AAW5R106</accession>
<evidence type="ECO:0000313" key="2">
    <source>
        <dbReference type="EMBL" id="MCT8973494.1"/>
    </source>
</evidence>
<keyword evidence="1" id="KW-0472">Membrane</keyword>
<keyword evidence="1" id="KW-0812">Transmembrane</keyword>
<sequence>MLEPLPALQEPLRPASPFARDLPAGAAFDWLRAGWNDFRHTPGPSLVYGLLIVAISVGVLAGLHATGTIYLALPALAGFLIVGPFFALGLYEKSRRLAAGEPVSLGAMLRARPTSTGQLAFAGLMLGLLVFFWLRAADLLYALFFGLQPFPGAEDALTNVLTTARGWTLIAVGTAVGGLFAAFAFAISLFSIPMLMSERRDALTALGTSFGMTTSNLPSTLTWGAIVVAGVALSVATGLVGLIVIYPALGHGTWHAWRAIARHETGP</sequence>
<feature type="transmembrane region" description="Helical" evidence="1">
    <location>
        <begin position="167"/>
        <end position="190"/>
    </location>
</feature>
<feature type="transmembrane region" description="Helical" evidence="1">
    <location>
        <begin position="221"/>
        <end position="249"/>
    </location>
</feature>
<feature type="transmembrane region" description="Helical" evidence="1">
    <location>
        <begin position="119"/>
        <end position="147"/>
    </location>
</feature>
<dbReference type="InterPro" id="IPR018692">
    <property type="entry name" value="DUF2189"/>
</dbReference>
<proteinExistence type="predicted"/>
<dbReference type="RefSeq" id="WP_261617059.1">
    <property type="nucleotide sequence ID" value="NZ_JALIDZ010000007.1"/>
</dbReference>
<dbReference type="Proteomes" id="UP001320898">
    <property type="component" value="Unassembled WGS sequence"/>
</dbReference>
<keyword evidence="1" id="KW-1133">Transmembrane helix</keyword>
<dbReference type="EMBL" id="JALIDZ010000007">
    <property type="protein sequence ID" value="MCT8973494.1"/>
    <property type="molecule type" value="Genomic_DNA"/>
</dbReference>
<dbReference type="Pfam" id="PF09955">
    <property type="entry name" value="DUF2189"/>
    <property type="match status" value="1"/>
</dbReference>
<name>A0AAW5R106_9HYPH</name>
<reference evidence="2 3" key="1">
    <citation type="submission" date="2022-04" db="EMBL/GenBank/DDBJ databases">
        <authorList>
            <person name="Ye Y.-Q."/>
            <person name="Du Z.-J."/>
        </authorList>
    </citation>
    <scope>NUCLEOTIDE SEQUENCE [LARGE SCALE GENOMIC DNA]</scope>
    <source>
        <strain evidence="2 3">A6E488</strain>
    </source>
</reference>
<dbReference type="AlphaFoldDB" id="A0AAW5R106"/>
<feature type="transmembrane region" description="Helical" evidence="1">
    <location>
        <begin position="69"/>
        <end position="91"/>
    </location>
</feature>
<keyword evidence="3" id="KW-1185">Reference proteome</keyword>
<organism evidence="2 3">
    <name type="scientific">Microbaculum marinisediminis</name>
    <dbReference type="NCBI Taxonomy" id="2931392"/>
    <lineage>
        <taxon>Bacteria</taxon>
        <taxon>Pseudomonadati</taxon>
        <taxon>Pseudomonadota</taxon>
        <taxon>Alphaproteobacteria</taxon>
        <taxon>Hyphomicrobiales</taxon>
        <taxon>Tepidamorphaceae</taxon>
        <taxon>Microbaculum</taxon>
    </lineage>
</organism>
<evidence type="ECO:0000256" key="1">
    <source>
        <dbReference type="SAM" id="Phobius"/>
    </source>
</evidence>